<dbReference type="InterPro" id="IPR035965">
    <property type="entry name" value="PAS-like_dom_sf"/>
</dbReference>
<dbReference type="SUPFAM" id="SSF58104">
    <property type="entry name" value="Methyl-accepting chemotaxis protein (MCP) signaling domain"/>
    <property type="match status" value="1"/>
</dbReference>
<dbReference type="CDD" id="cd11386">
    <property type="entry name" value="MCP_signal"/>
    <property type="match status" value="1"/>
</dbReference>
<evidence type="ECO:0000313" key="8">
    <source>
        <dbReference type="Proteomes" id="UP000037515"/>
    </source>
</evidence>
<dbReference type="SMART" id="SM00086">
    <property type="entry name" value="PAC"/>
    <property type="match status" value="2"/>
</dbReference>
<comment type="caution">
    <text evidence="7">The sequence shown here is derived from an EMBL/GenBank/DDBJ whole genome shotgun (WGS) entry which is preliminary data.</text>
</comment>
<dbReference type="OrthoDB" id="9765776at2"/>
<comment type="subcellular location">
    <subcellularLocation>
        <location evidence="1">Membrane</location>
    </subcellularLocation>
</comment>
<dbReference type="Pfam" id="PF08447">
    <property type="entry name" value="PAS_3"/>
    <property type="match status" value="1"/>
</dbReference>
<feature type="domain" description="PAC" evidence="6">
    <location>
        <begin position="216"/>
        <end position="270"/>
    </location>
</feature>
<dbReference type="STRING" id="693.AKJ17_09810"/>
<dbReference type="Gene3D" id="3.30.450.20">
    <property type="entry name" value="PAS domain"/>
    <property type="match status" value="2"/>
</dbReference>
<protein>
    <submittedName>
        <fullName evidence="7">Chemotaxis protein</fullName>
    </submittedName>
</protein>
<organism evidence="7 8">
    <name type="scientific">Vibrio nereis</name>
    <dbReference type="NCBI Taxonomy" id="693"/>
    <lineage>
        <taxon>Bacteria</taxon>
        <taxon>Pseudomonadati</taxon>
        <taxon>Pseudomonadota</taxon>
        <taxon>Gammaproteobacteria</taxon>
        <taxon>Vibrionales</taxon>
        <taxon>Vibrionaceae</taxon>
        <taxon>Vibrio</taxon>
    </lineage>
</organism>
<dbReference type="InterPro" id="IPR000014">
    <property type="entry name" value="PAS"/>
</dbReference>
<evidence type="ECO:0000313" key="7">
    <source>
        <dbReference type="EMBL" id="KOO03629.1"/>
    </source>
</evidence>
<dbReference type="SMART" id="SM00091">
    <property type="entry name" value="PAS"/>
    <property type="match status" value="2"/>
</dbReference>
<dbReference type="Pfam" id="PF13426">
    <property type="entry name" value="PAS_9"/>
    <property type="match status" value="1"/>
</dbReference>
<dbReference type="PATRIC" id="fig|693.5.peg.2007"/>
<dbReference type="SUPFAM" id="SSF55785">
    <property type="entry name" value="PYP-like sensor domain (PAS domain)"/>
    <property type="match status" value="2"/>
</dbReference>
<dbReference type="GO" id="GO:0007165">
    <property type="term" value="P:signal transduction"/>
    <property type="evidence" value="ECO:0007669"/>
    <property type="project" value="UniProtKB-KW"/>
</dbReference>
<keyword evidence="4" id="KW-0175">Coiled coil</keyword>
<keyword evidence="8" id="KW-1185">Reference proteome</keyword>
<dbReference type="Gene3D" id="1.10.287.950">
    <property type="entry name" value="Methyl-accepting chemotaxis protein"/>
    <property type="match status" value="1"/>
</dbReference>
<name>A0A0M0HNK6_VIBNE</name>
<dbReference type="Pfam" id="PF00015">
    <property type="entry name" value="MCPsignal"/>
    <property type="match status" value="1"/>
</dbReference>
<evidence type="ECO:0000256" key="3">
    <source>
        <dbReference type="PROSITE-ProRule" id="PRU00284"/>
    </source>
</evidence>
<dbReference type="InterPro" id="IPR013655">
    <property type="entry name" value="PAS_fold_3"/>
</dbReference>
<evidence type="ECO:0000256" key="1">
    <source>
        <dbReference type="ARBA" id="ARBA00004370"/>
    </source>
</evidence>
<evidence type="ECO:0000256" key="4">
    <source>
        <dbReference type="SAM" id="Coils"/>
    </source>
</evidence>
<dbReference type="SMART" id="SM00283">
    <property type="entry name" value="MA"/>
    <property type="match status" value="1"/>
</dbReference>
<dbReference type="InterPro" id="IPR000700">
    <property type="entry name" value="PAS-assoc_C"/>
</dbReference>
<accession>A0A0M0HNK6</accession>
<dbReference type="InterPro" id="IPR001610">
    <property type="entry name" value="PAC"/>
</dbReference>
<proteinExistence type="predicted"/>
<gene>
    <name evidence="7" type="ORF">AKJ17_09810</name>
</gene>
<dbReference type="Proteomes" id="UP000037515">
    <property type="component" value="Unassembled WGS sequence"/>
</dbReference>
<keyword evidence="2 3" id="KW-0807">Transducer</keyword>
<dbReference type="NCBIfam" id="TIGR00229">
    <property type="entry name" value="sensory_box"/>
    <property type="match status" value="2"/>
</dbReference>
<evidence type="ECO:0000256" key="2">
    <source>
        <dbReference type="ARBA" id="ARBA00023224"/>
    </source>
</evidence>
<dbReference type="PROSITE" id="PS50113">
    <property type="entry name" value="PAC"/>
    <property type="match status" value="1"/>
</dbReference>
<dbReference type="EMBL" id="LHPJ01000007">
    <property type="protein sequence ID" value="KOO03629.1"/>
    <property type="molecule type" value="Genomic_DNA"/>
</dbReference>
<dbReference type="GO" id="GO:0016020">
    <property type="term" value="C:membrane"/>
    <property type="evidence" value="ECO:0007669"/>
    <property type="project" value="UniProtKB-SubCell"/>
</dbReference>
<dbReference type="AlphaFoldDB" id="A0A0M0HNK6"/>
<evidence type="ECO:0000259" key="6">
    <source>
        <dbReference type="PROSITE" id="PS50113"/>
    </source>
</evidence>
<evidence type="ECO:0000259" key="5">
    <source>
        <dbReference type="PROSITE" id="PS50111"/>
    </source>
</evidence>
<dbReference type="PROSITE" id="PS50111">
    <property type="entry name" value="CHEMOTAXIS_TRANSDUC_2"/>
    <property type="match status" value="1"/>
</dbReference>
<dbReference type="CDD" id="cd00130">
    <property type="entry name" value="PAS"/>
    <property type="match status" value="2"/>
</dbReference>
<dbReference type="PANTHER" id="PTHR32089">
    <property type="entry name" value="METHYL-ACCEPTING CHEMOTAXIS PROTEIN MCPB"/>
    <property type="match status" value="1"/>
</dbReference>
<reference evidence="8" key="1">
    <citation type="submission" date="2015-08" db="EMBL/GenBank/DDBJ databases">
        <title>Vibrio galatheae sp. nov., a novel member of the Vibrionaceae family isolated from the Solomon Islands.</title>
        <authorList>
            <person name="Giubergia S."/>
            <person name="Machado H."/>
            <person name="Mateiu R.V."/>
            <person name="Gram L."/>
        </authorList>
    </citation>
    <scope>NUCLEOTIDE SEQUENCE [LARGE SCALE GENOMIC DNA]</scope>
    <source>
        <strain evidence="8">DSM 19584</strain>
    </source>
</reference>
<feature type="domain" description="Methyl-accepting transducer" evidence="5">
    <location>
        <begin position="255"/>
        <end position="441"/>
    </location>
</feature>
<dbReference type="PANTHER" id="PTHR32089:SF112">
    <property type="entry name" value="LYSOZYME-LIKE PROTEIN-RELATED"/>
    <property type="match status" value="1"/>
</dbReference>
<feature type="coiled-coil region" evidence="4">
    <location>
        <begin position="7"/>
        <end position="34"/>
    </location>
</feature>
<dbReference type="InterPro" id="IPR004089">
    <property type="entry name" value="MCPsignal_dom"/>
</dbReference>
<sequence>MPPLFFNNSLKSQNQKLREELHALTQVKESLDEDMIRLSLDESGVITSINDRLRAELNLHDNDVIGKHLTHLVPEVARNTEHFKRMSTAVSQGKHWNGALQIAKNNGQEAWLRAIVQPIRDINNHLISFSVFASELTRTIQTSREQEDMLNALHRSTAVIEFTLSGEILRANDNFLATMGYTSQQIVGKHHRMFCEPAEANSIEYQDFWKRLARGQYVSERFKRVDSAGQVVWLEASYNPIHNDRGELYKVVKFATVITEQVNREQAVVQAANIAHGISQETGQQTEQGHRVINTTIQRMKELADEMNAVTSSIEALNEHSQQISELVSSISDIADQTNLLALNAAIEAARAGEQGRGFAVVADEVRNLASRTNATTEEIGAVVSENVRKMSSAVALIAQCQTKAGEALELSTEAGKTMEDIQSGAQQVVDAVNEFNQNLE</sequence>
<dbReference type="GO" id="GO:0006935">
    <property type="term" value="P:chemotaxis"/>
    <property type="evidence" value="ECO:0007669"/>
    <property type="project" value="UniProtKB-ARBA"/>
</dbReference>